<dbReference type="Proteomes" id="UP000718281">
    <property type="component" value="Unassembled WGS sequence"/>
</dbReference>
<evidence type="ECO:0000259" key="1">
    <source>
        <dbReference type="Pfam" id="PF00561"/>
    </source>
</evidence>
<dbReference type="InterPro" id="IPR000073">
    <property type="entry name" value="AB_hydrolase_1"/>
</dbReference>
<dbReference type="InterPro" id="IPR029058">
    <property type="entry name" value="AB_hydrolase_fold"/>
</dbReference>
<dbReference type="Gene3D" id="3.40.50.1820">
    <property type="entry name" value="alpha/beta hydrolase"/>
    <property type="match status" value="1"/>
</dbReference>
<accession>A0A935CE03</accession>
<dbReference type="InterPro" id="IPR050471">
    <property type="entry name" value="AB_hydrolase"/>
</dbReference>
<comment type="caution">
    <text evidence="2">The sequence shown here is derived from an EMBL/GenBank/DDBJ whole genome shotgun (WGS) entry which is preliminary data.</text>
</comment>
<dbReference type="PANTHER" id="PTHR43433">
    <property type="entry name" value="HYDROLASE, ALPHA/BETA FOLD FAMILY PROTEIN"/>
    <property type="match status" value="1"/>
</dbReference>
<dbReference type="PRINTS" id="PR00111">
    <property type="entry name" value="ABHYDROLASE"/>
</dbReference>
<dbReference type="GO" id="GO:0046503">
    <property type="term" value="P:glycerolipid catabolic process"/>
    <property type="evidence" value="ECO:0007669"/>
    <property type="project" value="TreeGrafter"/>
</dbReference>
<dbReference type="SUPFAM" id="SSF53474">
    <property type="entry name" value="alpha/beta-Hydrolases"/>
    <property type="match status" value="1"/>
</dbReference>
<dbReference type="GO" id="GO:0004806">
    <property type="term" value="F:triacylglycerol lipase activity"/>
    <property type="evidence" value="ECO:0007669"/>
    <property type="project" value="TreeGrafter"/>
</dbReference>
<reference evidence="2 3" key="1">
    <citation type="submission" date="2020-10" db="EMBL/GenBank/DDBJ databases">
        <title>Connecting structure to function with the recovery of over 1000 high-quality activated sludge metagenome-assembled genomes encoding full-length rRNA genes using long-read sequencing.</title>
        <authorList>
            <person name="Singleton C.M."/>
            <person name="Petriglieri F."/>
            <person name="Kristensen J.M."/>
            <person name="Kirkegaard R.H."/>
            <person name="Michaelsen T.Y."/>
            <person name="Andersen M.H."/>
            <person name="Karst S.M."/>
            <person name="Dueholm M.S."/>
            <person name="Nielsen P.H."/>
            <person name="Albertsen M."/>
        </authorList>
    </citation>
    <scope>NUCLEOTIDE SEQUENCE [LARGE SCALE GENOMIC DNA]</scope>
    <source>
        <strain evidence="2">AalE_18-Q3-R2-46_BAT3C.188</strain>
    </source>
</reference>
<dbReference type="NCBIfam" id="TIGR02240">
    <property type="entry name" value="PHA_depoly_arom"/>
    <property type="match status" value="1"/>
</dbReference>
<protein>
    <submittedName>
        <fullName evidence="2">Poly(3-hydroxyalkanoate) depolymerase</fullName>
    </submittedName>
</protein>
<dbReference type="InterPro" id="IPR011942">
    <property type="entry name" value="PHA_depoly_arom"/>
</dbReference>
<evidence type="ECO:0000313" key="2">
    <source>
        <dbReference type="EMBL" id="MBK6301414.1"/>
    </source>
</evidence>
<gene>
    <name evidence="2" type="primary">phaZ</name>
    <name evidence="2" type="ORF">IPF40_10340</name>
</gene>
<organism evidence="2 3">
    <name type="scientific">Candidatus Phosphoribacter hodrii</name>
    <dbReference type="NCBI Taxonomy" id="2953743"/>
    <lineage>
        <taxon>Bacteria</taxon>
        <taxon>Bacillati</taxon>
        <taxon>Actinomycetota</taxon>
        <taxon>Actinomycetes</taxon>
        <taxon>Micrococcales</taxon>
        <taxon>Dermatophilaceae</taxon>
        <taxon>Candidatus Phosphoribacter</taxon>
    </lineage>
</organism>
<feature type="domain" description="AB hydrolase-1" evidence="1">
    <location>
        <begin position="32"/>
        <end position="252"/>
    </location>
</feature>
<dbReference type="PANTHER" id="PTHR43433:SF5">
    <property type="entry name" value="AB HYDROLASE-1 DOMAIN-CONTAINING PROTEIN"/>
    <property type="match status" value="1"/>
</dbReference>
<dbReference type="AlphaFoldDB" id="A0A935CE03"/>
<name>A0A935CE03_9MICO</name>
<proteinExistence type="predicted"/>
<dbReference type="EMBL" id="JADIXZ010000004">
    <property type="protein sequence ID" value="MBK6301414.1"/>
    <property type="molecule type" value="Genomic_DNA"/>
</dbReference>
<dbReference type="Pfam" id="PF00561">
    <property type="entry name" value="Abhydrolase_1"/>
    <property type="match status" value="1"/>
</dbReference>
<sequence length="279" mass="29715">MPLSGVTGARTVTVRGHELRIWTRPGAPGRTPLVLCSGIGTGYSLLLPFVEALDPDVPVIGFDAPGVGGSPIPRLPYRFPILASLIGALVRQLGYDRFDVLGISWGGGLAQQIAFQNPRRCRRVVLVATGTGSLMVPARPNVLLTMATPRRHRDPEYLMAVAPSIYGGQVRNHPDLVASLAHARSRGGVSRRGYAYQMLAGAGWTSLPLLPLLRQPVLILAGDDDPIIPLANAWLLKSLIPHSSLYVYHDGHLGLVTSASVLGPVVGDFLGSAHGLLEE</sequence>
<evidence type="ECO:0000313" key="3">
    <source>
        <dbReference type="Proteomes" id="UP000718281"/>
    </source>
</evidence>